<evidence type="ECO:0000313" key="2">
    <source>
        <dbReference type="EMBL" id="EDY21852.1"/>
    </source>
</evidence>
<dbReference type="EMBL" id="ABVL01000002">
    <property type="protein sequence ID" value="EDY21852.1"/>
    <property type="molecule type" value="Genomic_DNA"/>
</dbReference>
<protein>
    <recommendedName>
        <fullName evidence="1">CNNM transmembrane domain-containing protein</fullName>
    </recommendedName>
</protein>
<dbReference type="Pfam" id="PF01595">
    <property type="entry name" value="CNNM"/>
    <property type="match status" value="1"/>
</dbReference>
<dbReference type="Proteomes" id="UP000005824">
    <property type="component" value="Unassembled WGS sequence"/>
</dbReference>
<comment type="caution">
    <text evidence="2">The sequence shown here is derived from an EMBL/GenBank/DDBJ whole genome shotgun (WGS) entry which is preliminary data.</text>
</comment>
<name>B4CWR0_9BACT</name>
<keyword evidence="3" id="KW-1185">Reference proteome</keyword>
<gene>
    <name evidence="2" type="ORF">CfE428DRAFT_1098</name>
</gene>
<sequence length="77" mass="8371">MAWAVGIGFFIITFFHILFGELAPKYIAIRDPLGMALKLVRAAGFLFHAVPPSDLAAQPGFEHHPAPLAAHHPGQRT</sequence>
<evidence type="ECO:0000259" key="1">
    <source>
        <dbReference type="Pfam" id="PF01595"/>
    </source>
</evidence>
<dbReference type="AlphaFoldDB" id="B4CWR0"/>
<reference evidence="2 3" key="1">
    <citation type="journal article" date="2011" name="J. Bacteriol.">
        <title>Genome sequence of Chthoniobacter flavus Ellin428, an aerobic heterotrophic soil bacterium.</title>
        <authorList>
            <person name="Kant R."/>
            <person name="van Passel M.W."/>
            <person name="Palva A."/>
            <person name="Lucas S."/>
            <person name="Lapidus A."/>
            <person name="Glavina Del Rio T."/>
            <person name="Dalin E."/>
            <person name="Tice H."/>
            <person name="Bruce D."/>
            <person name="Goodwin L."/>
            <person name="Pitluck S."/>
            <person name="Larimer F.W."/>
            <person name="Land M.L."/>
            <person name="Hauser L."/>
            <person name="Sangwan P."/>
            <person name="de Vos W.M."/>
            <person name="Janssen P.H."/>
            <person name="Smidt H."/>
        </authorList>
    </citation>
    <scope>NUCLEOTIDE SEQUENCE [LARGE SCALE GENOMIC DNA]</scope>
    <source>
        <strain evidence="2 3">Ellin428</strain>
    </source>
</reference>
<dbReference type="STRING" id="497964.CfE428DRAFT_1098"/>
<dbReference type="InterPro" id="IPR002550">
    <property type="entry name" value="CNNM"/>
</dbReference>
<proteinExistence type="predicted"/>
<accession>B4CWR0</accession>
<organism evidence="2 3">
    <name type="scientific">Chthoniobacter flavus Ellin428</name>
    <dbReference type="NCBI Taxonomy" id="497964"/>
    <lineage>
        <taxon>Bacteria</taxon>
        <taxon>Pseudomonadati</taxon>
        <taxon>Verrucomicrobiota</taxon>
        <taxon>Spartobacteria</taxon>
        <taxon>Chthoniobacterales</taxon>
        <taxon>Chthoniobacteraceae</taxon>
        <taxon>Chthoniobacter</taxon>
    </lineage>
</organism>
<dbReference type="InParanoid" id="B4CWR0"/>
<feature type="domain" description="CNNM transmembrane" evidence="1">
    <location>
        <begin position="2"/>
        <end position="45"/>
    </location>
</feature>
<evidence type="ECO:0000313" key="3">
    <source>
        <dbReference type="Proteomes" id="UP000005824"/>
    </source>
</evidence>